<name>A0A8B2P604_9HYPH</name>
<protein>
    <recommendedName>
        <fullName evidence="1">Cell wall hydrolase SleB domain-containing protein</fullName>
    </recommendedName>
</protein>
<dbReference type="Pfam" id="PF07486">
    <property type="entry name" value="Hydrolase_2"/>
    <property type="match status" value="1"/>
</dbReference>
<reference evidence="2 3" key="1">
    <citation type="submission" date="2018-05" db="EMBL/GenBank/DDBJ databases">
        <title>Acuticoccus sediminis sp. nov., isolated from deep-sea sediment of Indian Ocean.</title>
        <authorList>
            <person name="Liu X."/>
            <person name="Lai Q."/>
            <person name="Du Y."/>
            <person name="Sun F."/>
            <person name="Zhang X."/>
            <person name="Wang S."/>
            <person name="Shao Z."/>
        </authorList>
    </citation>
    <scope>NUCLEOTIDE SEQUENCE [LARGE SCALE GENOMIC DNA]</scope>
    <source>
        <strain evidence="2 3">PTG4-2</strain>
    </source>
</reference>
<dbReference type="EMBL" id="QHHQ01000001">
    <property type="protein sequence ID" value="RAI03999.1"/>
    <property type="molecule type" value="Genomic_DNA"/>
</dbReference>
<dbReference type="Gene3D" id="1.10.10.2520">
    <property type="entry name" value="Cell wall hydrolase SleB, domain 1"/>
    <property type="match status" value="1"/>
</dbReference>
<dbReference type="InterPro" id="IPR011105">
    <property type="entry name" value="Cell_wall_hydrolase_SleB"/>
</dbReference>
<feature type="domain" description="Cell wall hydrolase SleB" evidence="1">
    <location>
        <begin position="207"/>
        <end position="317"/>
    </location>
</feature>
<dbReference type="InterPro" id="IPR042047">
    <property type="entry name" value="SleB_dom1"/>
</dbReference>
<dbReference type="GO" id="GO:0016787">
    <property type="term" value="F:hydrolase activity"/>
    <property type="evidence" value="ECO:0007669"/>
    <property type="project" value="InterPro"/>
</dbReference>
<evidence type="ECO:0000259" key="1">
    <source>
        <dbReference type="Pfam" id="PF07486"/>
    </source>
</evidence>
<evidence type="ECO:0000313" key="2">
    <source>
        <dbReference type="EMBL" id="RAI03999.1"/>
    </source>
</evidence>
<proteinExistence type="predicted"/>
<dbReference type="RefSeq" id="WP_111343126.1">
    <property type="nucleotide sequence ID" value="NZ_QHHQ01000001.1"/>
</dbReference>
<organism evidence="2 3">
    <name type="scientific">Acuticoccus sediminis</name>
    <dbReference type="NCBI Taxonomy" id="2184697"/>
    <lineage>
        <taxon>Bacteria</taxon>
        <taxon>Pseudomonadati</taxon>
        <taxon>Pseudomonadota</taxon>
        <taxon>Alphaproteobacteria</taxon>
        <taxon>Hyphomicrobiales</taxon>
        <taxon>Amorphaceae</taxon>
        <taxon>Acuticoccus</taxon>
    </lineage>
</organism>
<accession>A0A8B2P604</accession>
<sequence length="325" mass="34634">MSALAGVLLVSMGAGVGEQSVLASLSGGLPSWAPALQAADPGVALSPHMTFPDGTVAALPSLLSDMPAEKGDSHIASKAPLAATVAPIDTLLAAASADTLPRMAFVKPRKAETAPLAKGKPRPSSRLAEAALTSMYSAYAPERVTIETPFALLFQDPKTTIPTPGLAPGLSGNGLDHWWSDRPLPKTITSEKSVKCLAEAIYFEARGETVAGQEAVAQVVINRVKNPAYPDDVCAVVYQNRHWYNRCQFTFACDRVKDVVRDPEAWAVAEDIAGRYARGETWRPEVGAATHYHADSVSPSWANLMRAVKTIDHHTFYMTLGGGWT</sequence>
<dbReference type="OrthoDB" id="9785345at2"/>
<gene>
    <name evidence="2" type="ORF">DLJ53_05915</name>
</gene>
<keyword evidence="3" id="KW-1185">Reference proteome</keyword>
<dbReference type="AlphaFoldDB" id="A0A8B2P604"/>
<evidence type="ECO:0000313" key="3">
    <source>
        <dbReference type="Proteomes" id="UP000249590"/>
    </source>
</evidence>
<dbReference type="Proteomes" id="UP000249590">
    <property type="component" value="Unassembled WGS sequence"/>
</dbReference>
<comment type="caution">
    <text evidence="2">The sequence shown here is derived from an EMBL/GenBank/DDBJ whole genome shotgun (WGS) entry which is preliminary data.</text>
</comment>